<dbReference type="OrthoDB" id="1801810at2"/>
<feature type="compositionally biased region" description="Gly residues" evidence="1">
    <location>
        <begin position="504"/>
        <end position="514"/>
    </location>
</feature>
<dbReference type="Proteomes" id="UP000238916">
    <property type="component" value="Unassembled WGS sequence"/>
</dbReference>
<name>A0A2U3LGP8_9FIRM</name>
<evidence type="ECO:0000313" key="3">
    <source>
        <dbReference type="Proteomes" id="UP000238916"/>
    </source>
</evidence>
<dbReference type="AlphaFoldDB" id="A0A2U3LGP8"/>
<dbReference type="EMBL" id="OMOF01000445">
    <property type="protein sequence ID" value="SPF51121.1"/>
    <property type="molecule type" value="Genomic_DNA"/>
</dbReference>
<sequence length="948" mass="98129">MADNVVGNIVARVGADSSQLQTTLKGAQQSILTFKNEALVGLKGIAIPKMNTDSLVASIAAGQRTIADFTMQSGENLQEFQQRVRQTFADAGVDIGVYEKVLQNASDVHVEFAKGAVKSFTASADAAEAYTSATMTKFNNLKTTLSEAFAVIGDSSTGMAMKLSAAGDIINTALPELFALGLAVMFIDKIYNAGKAITNYAATTQDAQRQFSAAMGSMGDDAEVFTKKLSDSYGVDEQTLKGMMGKEYMNASMQGFDPKQAEDMSEHITQLSYDLGKLRGVDPSEVFQSLQMGMEGQTRGLKSLGIEITATDLKNRALSEGVIKQGQTMTDAQTALMAYQAIMAKTGDATGYYGTQADTLSNRQAKLNADWEQMKRNLSDALIPALTELEKVGADVGEVFITIGDDLAVAIRYITAFVGDVRTVFEDLVSGDFSNIGQQWAANWSNAFSNTGTAADGAAKSTDGLGTSTDGLNDKQKALGKTLNANVMSFDQLHNITKDTGSGNSSGGAGGSGGTPTPPVVPSGLANSLSGLGNDKNKGLVIPVMFGPMPPPPTPPTSAPFMIPCHIQDQTEPVFSQIQDKVRSFAPSLVNVDVALTDDISSALDAIGNKVSDWKADLIADMSAVEKSISNWESSAASAFGQVGEVISGWETAAEKEFSAINNSISAWETGAVKAFESVGNSISGWEGAASLALGAFAATLEKDFNSGFDSAAQAIHSWETSATSDFSTFANSASSAMSLFGTEFQNAWNATLGATESMVSTWAVKVEQSFSSAVSSAMSSIASLASAAGQTISNVGTGIGNWASNNKGVLAAAGLAGLTVATGGTDLIAGGIAAAGTALAGVGASIASSAIPALASGGVVTAPQLAMIGEAGPEAVIPLGQLGSIISSNSNPSTSGSGGNSGQSQMMQVNVSIDGRTFARIIRPYTVNENDRISTNQGYDSSFNYPK</sequence>
<organism evidence="2 3">
    <name type="scientific">Candidatus Desulfosporosinus infrequens</name>
    <dbReference type="NCBI Taxonomy" id="2043169"/>
    <lineage>
        <taxon>Bacteria</taxon>
        <taxon>Bacillati</taxon>
        <taxon>Bacillota</taxon>
        <taxon>Clostridia</taxon>
        <taxon>Eubacteriales</taxon>
        <taxon>Desulfitobacteriaceae</taxon>
        <taxon>Desulfosporosinus</taxon>
    </lineage>
</organism>
<evidence type="ECO:0000256" key="1">
    <source>
        <dbReference type="SAM" id="MobiDB-lite"/>
    </source>
</evidence>
<evidence type="ECO:0000313" key="2">
    <source>
        <dbReference type="EMBL" id="SPF51121.1"/>
    </source>
</evidence>
<accession>A0A2U3LGP8</accession>
<protein>
    <submittedName>
        <fullName evidence="2">Uncharacterized protein</fullName>
    </submittedName>
</protein>
<reference evidence="3" key="1">
    <citation type="submission" date="2018-02" db="EMBL/GenBank/DDBJ databases">
        <authorList>
            <person name="Hausmann B."/>
        </authorList>
    </citation>
    <scope>NUCLEOTIDE SEQUENCE [LARGE SCALE GENOMIC DNA]</scope>
    <source>
        <strain evidence="3">Peat soil MAG SbF1</strain>
    </source>
</reference>
<proteinExistence type="predicted"/>
<gene>
    <name evidence="2" type="ORF">SBF1_50005</name>
</gene>
<feature type="region of interest" description="Disordered" evidence="1">
    <location>
        <begin position="495"/>
        <end position="529"/>
    </location>
</feature>